<organism evidence="1 2">
    <name type="scientific">Sorangium atrum</name>
    <dbReference type="NCBI Taxonomy" id="2995308"/>
    <lineage>
        <taxon>Bacteria</taxon>
        <taxon>Pseudomonadati</taxon>
        <taxon>Myxococcota</taxon>
        <taxon>Polyangia</taxon>
        <taxon>Polyangiales</taxon>
        <taxon>Polyangiaceae</taxon>
        <taxon>Sorangium</taxon>
    </lineage>
</organism>
<keyword evidence="2" id="KW-1185">Reference proteome</keyword>
<protein>
    <submittedName>
        <fullName evidence="1">SMI1/KNR4 family protein</fullName>
    </submittedName>
</protein>
<accession>A0ABT5BVB0</accession>
<dbReference type="EMBL" id="JAQNDK010000001">
    <property type="protein sequence ID" value="MDC0678095.1"/>
    <property type="molecule type" value="Genomic_DNA"/>
</dbReference>
<name>A0ABT5BVB0_9BACT</name>
<evidence type="ECO:0000313" key="2">
    <source>
        <dbReference type="Proteomes" id="UP001217485"/>
    </source>
</evidence>
<proteinExistence type="predicted"/>
<reference evidence="1 2" key="1">
    <citation type="submission" date="2023-01" db="EMBL/GenBank/DDBJ databases">
        <title>Minimal conservation of predation-associated metabolite biosynthetic gene clusters underscores biosynthetic potential of Myxococcota including descriptions for ten novel species: Archangium lansinium sp. nov., Myxococcus landrumus sp. nov., Nannocystis bai.</title>
        <authorList>
            <person name="Ahearne A."/>
            <person name="Stevens C."/>
            <person name="Dowd S."/>
        </authorList>
    </citation>
    <scope>NUCLEOTIDE SEQUENCE [LARGE SCALE GENOMIC DNA]</scope>
    <source>
        <strain evidence="1 2">WIWO2</strain>
    </source>
</reference>
<gene>
    <name evidence="1" type="ORF">POL72_10155</name>
</gene>
<evidence type="ECO:0000313" key="1">
    <source>
        <dbReference type="EMBL" id="MDC0678095.1"/>
    </source>
</evidence>
<dbReference type="Proteomes" id="UP001217485">
    <property type="component" value="Unassembled WGS sequence"/>
</dbReference>
<sequence>MIAQLKKRPSSHTAVGASQAALDALESRLMVELPPTLRAFLEFDFALDSLGPRFKGRHRFGQDPSAPRPKLTSVRKLAEAKTDLGWTESRLRAKVVRLPNLPGQPWNALYLGEARRDGELVILGLDNEDTNVRVFPRYTAFDLYLAEQCGLIKLRESQRLEDLESHVALNPELGTAEEDDEGDTEY</sequence>
<comment type="caution">
    <text evidence="1">The sequence shown here is derived from an EMBL/GenBank/DDBJ whole genome shotgun (WGS) entry which is preliminary data.</text>
</comment>
<dbReference type="RefSeq" id="WP_272094861.1">
    <property type="nucleotide sequence ID" value="NZ_JAQNDK010000001.1"/>
</dbReference>